<sequence length="211" mass="22426">MAYRQTPAIKQRLEETRARIVASATALIYESGYAGCSMVAVAEHAGIATGTIYRFFPSKGELFAEVFRTACAKEVAAASAAAQRSVERGEPTEALVEAVRTFATRALKAPKLAYALIAEPVDPLVEVERLQFRSAYTDLLASGISTCIELGLLPSQNPRFTGAGIIGAISEVLIAPLGNGGADPDVLPEIESFVRRTLGLTEEKEPSHGNS</sequence>
<dbReference type="GO" id="GO:0000976">
    <property type="term" value="F:transcription cis-regulatory region binding"/>
    <property type="evidence" value="ECO:0007669"/>
    <property type="project" value="TreeGrafter"/>
</dbReference>
<dbReference type="PROSITE" id="PS01081">
    <property type="entry name" value="HTH_TETR_1"/>
    <property type="match status" value="1"/>
</dbReference>
<dbReference type="InterPro" id="IPR009057">
    <property type="entry name" value="Homeodomain-like_sf"/>
</dbReference>
<evidence type="ECO:0000256" key="2">
    <source>
        <dbReference type="PROSITE-ProRule" id="PRU00335"/>
    </source>
</evidence>
<dbReference type="OrthoDB" id="63332at2"/>
<evidence type="ECO:0000313" key="4">
    <source>
        <dbReference type="EMBL" id="KAA0021159.1"/>
    </source>
</evidence>
<accession>A0A5A7S7J5</accession>
<dbReference type="InterPro" id="IPR050109">
    <property type="entry name" value="HTH-type_TetR-like_transc_reg"/>
</dbReference>
<keyword evidence="1 2" id="KW-0238">DNA-binding</keyword>
<protein>
    <submittedName>
        <fullName evidence="4">TetR/AcrR family transcriptional regulator</fullName>
    </submittedName>
</protein>
<dbReference type="Gene3D" id="1.10.10.60">
    <property type="entry name" value="Homeodomain-like"/>
    <property type="match status" value="1"/>
</dbReference>
<dbReference type="Gene3D" id="1.10.357.10">
    <property type="entry name" value="Tetracycline Repressor, domain 2"/>
    <property type="match status" value="1"/>
</dbReference>
<feature type="domain" description="HTH tetR-type" evidence="3">
    <location>
        <begin position="14"/>
        <end position="74"/>
    </location>
</feature>
<dbReference type="GO" id="GO:0003700">
    <property type="term" value="F:DNA-binding transcription factor activity"/>
    <property type="evidence" value="ECO:0007669"/>
    <property type="project" value="TreeGrafter"/>
</dbReference>
<dbReference type="Pfam" id="PF00440">
    <property type="entry name" value="TetR_N"/>
    <property type="match status" value="1"/>
</dbReference>
<gene>
    <name evidence="4" type="ORF">FOY51_19780</name>
</gene>
<dbReference type="PANTHER" id="PTHR30055">
    <property type="entry name" value="HTH-TYPE TRANSCRIPTIONAL REGULATOR RUTR"/>
    <property type="match status" value="1"/>
</dbReference>
<dbReference type="PROSITE" id="PS50977">
    <property type="entry name" value="HTH_TETR_2"/>
    <property type="match status" value="1"/>
</dbReference>
<reference evidence="4 5" key="1">
    <citation type="submission" date="2019-07" db="EMBL/GenBank/DDBJ databases">
        <title>Rhodococcus cavernicolus sp. nov., isolated from a cave.</title>
        <authorList>
            <person name="Lee S.D."/>
        </authorList>
    </citation>
    <scope>NUCLEOTIDE SEQUENCE [LARGE SCALE GENOMIC DNA]</scope>
    <source>
        <strain evidence="4 5">C1-24</strain>
    </source>
</reference>
<dbReference type="Proteomes" id="UP000322244">
    <property type="component" value="Unassembled WGS sequence"/>
</dbReference>
<evidence type="ECO:0000313" key="5">
    <source>
        <dbReference type="Proteomes" id="UP000322244"/>
    </source>
</evidence>
<dbReference type="InterPro" id="IPR001647">
    <property type="entry name" value="HTH_TetR"/>
</dbReference>
<dbReference type="InterPro" id="IPR023772">
    <property type="entry name" value="DNA-bd_HTH_TetR-type_CS"/>
</dbReference>
<dbReference type="InterPro" id="IPR036271">
    <property type="entry name" value="Tet_transcr_reg_TetR-rel_C_sf"/>
</dbReference>
<dbReference type="SUPFAM" id="SSF46689">
    <property type="entry name" value="Homeodomain-like"/>
    <property type="match status" value="1"/>
</dbReference>
<organism evidence="4 5">
    <name type="scientific">Antrihabitans cavernicola</name>
    <dbReference type="NCBI Taxonomy" id="2495913"/>
    <lineage>
        <taxon>Bacteria</taxon>
        <taxon>Bacillati</taxon>
        <taxon>Actinomycetota</taxon>
        <taxon>Actinomycetes</taxon>
        <taxon>Mycobacteriales</taxon>
        <taxon>Nocardiaceae</taxon>
        <taxon>Antrihabitans</taxon>
    </lineage>
</organism>
<dbReference type="SUPFAM" id="SSF48498">
    <property type="entry name" value="Tetracyclin repressor-like, C-terminal domain"/>
    <property type="match status" value="1"/>
</dbReference>
<proteinExistence type="predicted"/>
<dbReference type="PRINTS" id="PR00455">
    <property type="entry name" value="HTHTETR"/>
</dbReference>
<dbReference type="EMBL" id="VLNY01000011">
    <property type="protein sequence ID" value="KAA0021159.1"/>
    <property type="molecule type" value="Genomic_DNA"/>
</dbReference>
<comment type="caution">
    <text evidence="4">The sequence shown here is derived from an EMBL/GenBank/DDBJ whole genome shotgun (WGS) entry which is preliminary data.</text>
</comment>
<dbReference type="AlphaFoldDB" id="A0A5A7S7J5"/>
<keyword evidence="5" id="KW-1185">Reference proteome</keyword>
<evidence type="ECO:0000256" key="1">
    <source>
        <dbReference type="ARBA" id="ARBA00023125"/>
    </source>
</evidence>
<evidence type="ECO:0000259" key="3">
    <source>
        <dbReference type="PROSITE" id="PS50977"/>
    </source>
</evidence>
<feature type="DNA-binding region" description="H-T-H motif" evidence="2">
    <location>
        <begin position="37"/>
        <end position="56"/>
    </location>
</feature>
<dbReference type="PANTHER" id="PTHR30055:SF226">
    <property type="entry name" value="HTH-TYPE TRANSCRIPTIONAL REGULATOR PKSA"/>
    <property type="match status" value="1"/>
</dbReference>
<name>A0A5A7S7J5_9NOCA</name>
<dbReference type="RefSeq" id="WP_149431992.1">
    <property type="nucleotide sequence ID" value="NZ_VLNY01000011.1"/>
</dbReference>